<reference evidence="2" key="1">
    <citation type="submission" date="2023-03" db="EMBL/GenBank/DDBJ databases">
        <title>Massive genome expansion in bonnet fungi (Mycena s.s.) driven by repeated elements and novel gene families across ecological guilds.</title>
        <authorList>
            <consortium name="Lawrence Berkeley National Laboratory"/>
            <person name="Harder C.B."/>
            <person name="Miyauchi S."/>
            <person name="Viragh M."/>
            <person name="Kuo A."/>
            <person name="Thoen E."/>
            <person name="Andreopoulos B."/>
            <person name="Lu D."/>
            <person name="Skrede I."/>
            <person name="Drula E."/>
            <person name="Henrissat B."/>
            <person name="Morin E."/>
            <person name="Kohler A."/>
            <person name="Barry K."/>
            <person name="LaButti K."/>
            <person name="Morin E."/>
            <person name="Salamov A."/>
            <person name="Lipzen A."/>
            <person name="Mereny Z."/>
            <person name="Hegedus B."/>
            <person name="Baldrian P."/>
            <person name="Stursova M."/>
            <person name="Weitz H."/>
            <person name="Taylor A."/>
            <person name="Grigoriev I.V."/>
            <person name="Nagy L.G."/>
            <person name="Martin F."/>
            <person name="Kauserud H."/>
        </authorList>
    </citation>
    <scope>NUCLEOTIDE SEQUENCE</scope>
    <source>
        <strain evidence="2">CBHHK002</strain>
    </source>
</reference>
<dbReference type="Proteomes" id="UP001218218">
    <property type="component" value="Unassembled WGS sequence"/>
</dbReference>
<gene>
    <name evidence="2" type="ORF">DFH08DRAFT_968964</name>
</gene>
<evidence type="ECO:0000313" key="3">
    <source>
        <dbReference type="Proteomes" id="UP001218218"/>
    </source>
</evidence>
<evidence type="ECO:0000256" key="1">
    <source>
        <dbReference type="SAM" id="SignalP"/>
    </source>
</evidence>
<accession>A0AAD6ZJ01</accession>
<dbReference type="Gene3D" id="2.60.110.10">
    <property type="entry name" value="Thaumatin"/>
    <property type="match status" value="1"/>
</dbReference>
<organism evidence="2 3">
    <name type="scientific">Mycena albidolilacea</name>
    <dbReference type="NCBI Taxonomy" id="1033008"/>
    <lineage>
        <taxon>Eukaryota</taxon>
        <taxon>Fungi</taxon>
        <taxon>Dikarya</taxon>
        <taxon>Basidiomycota</taxon>
        <taxon>Agaricomycotina</taxon>
        <taxon>Agaricomycetes</taxon>
        <taxon>Agaricomycetidae</taxon>
        <taxon>Agaricales</taxon>
        <taxon>Marasmiineae</taxon>
        <taxon>Mycenaceae</taxon>
        <taxon>Mycena</taxon>
    </lineage>
</organism>
<name>A0AAD6ZJ01_9AGAR</name>
<feature type="signal peptide" evidence="1">
    <location>
        <begin position="1"/>
        <end position="17"/>
    </location>
</feature>
<evidence type="ECO:0000313" key="2">
    <source>
        <dbReference type="EMBL" id="KAJ7323958.1"/>
    </source>
</evidence>
<dbReference type="SUPFAM" id="SSF49870">
    <property type="entry name" value="Osmotin, thaumatin-like protein"/>
    <property type="match status" value="1"/>
</dbReference>
<dbReference type="EMBL" id="JARIHO010000045">
    <property type="protein sequence ID" value="KAJ7323958.1"/>
    <property type="molecule type" value="Genomic_DNA"/>
</dbReference>
<sequence length="192" mass="20350">MLSLFVFAAVFAAAASADHRITLRNNCNWGVGLTLSNFPHGGVDYTGESRNSGHPGPFEPRYFCPYQAASAVTLRTPDVRTIVSAEVGELKTQILVNSRISVAFGEAPCSMTEWTFDSAKLNGKHDYDISNVQDFSVPQKIIPDSGTVLTCKSAGCSCNEAYRLGDISGTCGGTGPKDQATRVSGASGFTVV</sequence>
<protein>
    <submittedName>
        <fullName evidence="2">Uncharacterized protein</fullName>
    </submittedName>
</protein>
<dbReference type="AlphaFoldDB" id="A0AAD6ZJ01"/>
<feature type="chain" id="PRO_5041925801" evidence="1">
    <location>
        <begin position="18"/>
        <end position="192"/>
    </location>
</feature>
<keyword evidence="1" id="KW-0732">Signal</keyword>
<proteinExistence type="predicted"/>
<keyword evidence="3" id="KW-1185">Reference proteome</keyword>
<dbReference type="InterPro" id="IPR037176">
    <property type="entry name" value="Osmotin/thaumatin-like_sf"/>
</dbReference>
<comment type="caution">
    <text evidence="2">The sequence shown here is derived from an EMBL/GenBank/DDBJ whole genome shotgun (WGS) entry which is preliminary data.</text>
</comment>